<evidence type="ECO:0000256" key="5">
    <source>
        <dbReference type="SAM" id="Coils"/>
    </source>
</evidence>
<dbReference type="GO" id="GO:0046983">
    <property type="term" value="F:protein dimerization activity"/>
    <property type="evidence" value="ECO:0007669"/>
    <property type="project" value="InterPro"/>
</dbReference>
<dbReference type="GO" id="GO:0005634">
    <property type="term" value="C:nucleus"/>
    <property type="evidence" value="ECO:0007669"/>
    <property type="project" value="UniProtKB-SubCell"/>
</dbReference>
<evidence type="ECO:0000256" key="4">
    <source>
        <dbReference type="ARBA" id="ARBA00023242"/>
    </source>
</evidence>
<keyword evidence="2" id="KW-0805">Transcription regulation</keyword>
<proteinExistence type="predicted"/>
<keyword evidence="7" id="KW-1185">Reference proteome</keyword>
<organism evidence="6 7">
    <name type="scientific">Chenopodium quinoa</name>
    <name type="common">Quinoa</name>
    <dbReference type="NCBI Taxonomy" id="63459"/>
    <lineage>
        <taxon>Eukaryota</taxon>
        <taxon>Viridiplantae</taxon>
        <taxon>Streptophyta</taxon>
        <taxon>Embryophyta</taxon>
        <taxon>Tracheophyta</taxon>
        <taxon>Spermatophyta</taxon>
        <taxon>Magnoliopsida</taxon>
        <taxon>eudicotyledons</taxon>
        <taxon>Gunneridae</taxon>
        <taxon>Pentapetalae</taxon>
        <taxon>Caryophyllales</taxon>
        <taxon>Chenopodiaceae</taxon>
        <taxon>Chenopodioideae</taxon>
        <taxon>Atripliceae</taxon>
        <taxon>Chenopodium</taxon>
    </lineage>
</organism>
<evidence type="ECO:0000256" key="3">
    <source>
        <dbReference type="ARBA" id="ARBA00023163"/>
    </source>
</evidence>
<evidence type="ECO:0000256" key="1">
    <source>
        <dbReference type="ARBA" id="ARBA00004123"/>
    </source>
</evidence>
<keyword evidence="4" id="KW-0539">Nucleus</keyword>
<dbReference type="Gene3D" id="4.10.280.10">
    <property type="entry name" value="Helix-loop-helix DNA-binding domain"/>
    <property type="match status" value="1"/>
</dbReference>
<keyword evidence="5" id="KW-0175">Coiled coil</keyword>
<dbReference type="Proteomes" id="UP000596660">
    <property type="component" value="Unplaced"/>
</dbReference>
<protein>
    <submittedName>
        <fullName evidence="6">Uncharacterized protein</fullName>
    </submittedName>
</protein>
<reference evidence="6" key="1">
    <citation type="journal article" date="2017" name="Nature">
        <title>The genome of Chenopodium quinoa.</title>
        <authorList>
            <person name="Jarvis D.E."/>
            <person name="Ho Y.S."/>
            <person name="Lightfoot D.J."/>
            <person name="Schmoeckel S.M."/>
            <person name="Li B."/>
            <person name="Borm T.J.A."/>
            <person name="Ohyanagi H."/>
            <person name="Mineta K."/>
            <person name="Michell C.T."/>
            <person name="Saber N."/>
            <person name="Kharbatia N.M."/>
            <person name="Rupper R.R."/>
            <person name="Sharp A.R."/>
            <person name="Dally N."/>
            <person name="Boughton B.A."/>
            <person name="Woo Y.H."/>
            <person name="Gao G."/>
            <person name="Schijlen E.G.W.M."/>
            <person name="Guo X."/>
            <person name="Momin A.A."/>
            <person name="Negrao S."/>
            <person name="Al-Babili S."/>
            <person name="Gehring C."/>
            <person name="Roessner U."/>
            <person name="Jung C."/>
            <person name="Murphy K."/>
            <person name="Arold S.T."/>
            <person name="Gojobori T."/>
            <person name="van der Linden C.G."/>
            <person name="van Loo E.N."/>
            <person name="Jellen E.N."/>
            <person name="Maughan P.J."/>
            <person name="Tester M."/>
        </authorList>
    </citation>
    <scope>NUCLEOTIDE SEQUENCE [LARGE SCALE GENOMIC DNA]</scope>
    <source>
        <strain evidence="6">cv. PI 614886</strain>
    </source>
</reference>
<dbReference type="InterPro" id="IPR036638">
    <property type="entry name" value="HLH_DNA-bd_sf"/>
</dbReference>
<evidence type="ECO:0000313" key="7">
    <source>
        <dbReference type="Proteomes" id="UP000596660"/>
    </source>
</evidence>
<evidence type="ECO:0000313" key="6">
    <source>
        <dbReference type="EnsemblPlants" id="AUR62029160-RA:cds"/>
    </source>
</evidence>
<dbReference type="Gramene" id="AUR62029160-RA">
    <property type="protein sequence ID" value="AUR62029160-RA:cds"/>
    <property type="gene ID" value="AUR62029160"/>
</dbReference>
<dbReference type="AlphaFoldDB" id="A0A803MGQ8"/>
<name>A0A803MGQ8_CHEQI</name>
<dbReference type="EnsemblPlants" id="AUR62029160-RA">
    <property type="protein sequence ID" value="AUR62029160-RA:cds"/>
    <property type="gene ID" value="AUR62029160"/>
</dbReference>
<comment type="subcellular location">
    <subcellularLocation>
        <location evidence="1">Nucleus</location>
    </subcellularLocation>
</comment>
<sequence length="83" mass="8900">MDKASIVGDAVLYVQDLQMQSKKLKSQIEGLESSLKAAERSQGYADTPKKNASLDNFLPVCKMIVQTDLMKAAKAAAAVDGLL</sequence>
<keyword evidence="3" id="KW-0804">Transcription</keyword>
<accession>A0A803MGQ8</accession>
<feature type="coiled-coil region" evidence="5">
    <location>
        <begin position="14"/>
        <end position="41"/>
    </location>
</feature>
<evidence type="ECO:0000256" key="2">
    <source>
        <dbReference type="ARBA" id="ARBA00023015"/>
    </source>
</evidence>
<reference evidence="6" key="2">
    <citation type="submission" date="2021-03" db="UniProtKB">
        <authorList>
            <consortium name="EnsemblPlants"/>
        </authorList>
    </citation>
    <scope>IDENTIFICATION</scope>
</reference>